<dbReference type="Proteomes" id="UP001519887">
    <property type="component" value="Unassembled WGS sequence"/>
</dbReference>
<feature type="non-terminal residue" evidence="1">
    <location>
        <position position="1"/>
    </location>
</feature>
<comment type="caution">
    <text evidence="1">The sequence shown here is derived from an EMBL/GenBank/DDBJ whole genome shotgun (WGS) entry which is preliminary data.</text>
</comment>
<feature type="non-terminal residue" evidence="1">
    <location>
        <position position="95"/>
    </location>
</feature>
<name>A0ABS7CNY4_9BACL</name>
<protein>
    <submittedName>
        <fullName evidence="1">Uncharacterized protein</fullName>
    </submittedName>
</protein>
<gene>
    <name evidence="1" type="ORF">K0U00_51310</name>
</gene>
<proteinExistence type="predicted"/>
<accession>A0ABS7CNY4</accession>
<organism evidence="1 2">
    <name type="scientific">Paenibacillus sepulcri</name>
    <dbReference type="NCBI Taxonomy" id="359917"/>
    <lineage>
        <taxon>Bacteria</taxon>
        <taxon>Bacillati</taxon>
        <taxon>Bacillota</taxon>
        <taxon>Bacilli</taxon>
        <taxon>Bacillales</taxon>
        <taxon>Paenibacillaceae</taxon>
        <taxon>Paenibacillus</taxon>
    </lineage>
</organism>
<evidence type="ECO:0000313" key="1">
    <source>
        <dbReference type="EMBL" id="MBW7462470.1"/>
    </source>
</evidence>
<keyword evidence="2" id="KW-1185">Reference proteome</keyword>
<sequence>HDYALGDVFGCSFTGIVKDNSTFGYQKIRERHPLTQGFEDTELLASWGPQRLVRRTADTAESIVTYVPQIFPQPPERSWLRSYDTEYPTLLLNRY</sequence>
<dbReference type="EMBL" id="JAHZIK010003974">
    <property type="protein sequence ID" value="MBW7462470.1"/>
    <property type="molecule type" value="Genomic_DNA"/>
</dbReference>
<evidence type="ECO:0000313" key="2">
    <source>
        <dbReference type="Proteomes" id="UP001519887"/>
    </source>
</evidence>
<reference evidence="1 2" key="1">
    <citation type="submission" date="2021-07" db="EMBL/GenBank/DDBJ databases">
        <title>Paenibacillus radiodurans sp. nov., isolated from the southeastern edge of Tengger Desert.</title>
        <authorList>
            <person name="Zhang G."/>
        </authorList>
    </citation>
    <scope>NUCLEOTIDE SEQUENCE [LARGE SCALE GENOMIC DNA]</scope>
    <source>
        <strain evidence="1 2">CCM 7311</strain>
    </source>
</reference>